<feature type="signal peptide" evidence="1">
    <location>
        <begin position="1"/>
        <end position="21"/>
    </location>
</feature>
<dbReference type="EMBL" id="CP038009">
    <property type="protein sequence ID" value="QBQ15647.1"/>
    <property type="molecule type" value="Genomic_DNA"/>
</dbReference>
<dbReference type="Proteomes" id="UP000294395">
    <property type="component" value="Chromosome"/>
</dbReference>
<dbReference type="KEGG" id="ahl:AHTJS_04665"/>
<sequence length="296" mass="33131">MKNKFLTTILYISLALLTACGDGDDNQTDFNGKQKLDYKKVETTEIISKSVVNLSHISNNSILYITGITQSIYERVTNLDFSCGTGTVKINSDNSITLNNCKNFNYPFQDTPFSGTVSGTIQSISNNTTASLKNELKLSNINIDLSEKSIIFNGKIIQTSSSTYDLIKQTYEVDQSTLELVEKLDNKNHYLYNLKNYQFISNYYPSSSHIEDFTKGEIDGEFNGNIFSVNFASILNFSTLKDLLDLKPSSANVEITDLYNQRNAISIHQATNGTALVSTYADGKLVQTFSQDWNEF</sequence>
<name>A0A1L6KKZ1_ACIHA</name>
<evidence type="ECO:0000313" key="2">
    <source>
        <dbReference type="EMBL" id="NAR71942.1"/>
    </source>
</evidence>
<protein>
    <recommendedName>
        <fullName evidence="6">Lipoprotein</fullName>
    </recommendedName>
</protein>
<evidence type="ECO:0000313" key="4">
    <source>
        <dbReference type="Proteomes" id="UP000294395"/>
    </source>
</evidence>
<dbReference type="STRING" id="29430.AHTJS_04665"/>
<evidence type="ECO:0000256" key="1">
    <source>
        <dbReference type="SAM" id="SignalP"/>
    </source>
</evidence>
<evidence type="ECO:0000313" key="5">
    <source>
        <dbReference type="Proteomes" id="UP000451048"/>
    </source>
</evidence>
<dbReference type="RefSeq" id="WP_075315146.1">
    <property type="nucleotide sequence ID" value="NZ_CP018871.1"/>
</dbReference>
<dbReference type="Proteomes" id="UP000451048">
    <property type="component" value="Unassembled WGS sequence"/>
</dbReference>
<dbReference type="AlphaFoldDB" id="A0A1L6KKZ1"/>
<keyword evidence="1" id="KW-0732">Signal</keyword>
<dbReference type="EMBL" id="WTTO01000001">
    <property type="protein sequence ID" value="NAR71942.1"/>
    <property type="molecule type" value="Genomic_DNA"/>
</dbReference>
<reference evidence="3 4" key="1">
    <citation type="submission" date="2019-03" db="EMBL/GenBank/DDBJ databases">
        <title>Complete genome sequence of two outbreak-associated Acinetobacter haemolyticus strains.</title>
        <authorList>
            <person name="Bai L."/>
            <person name="Zhang S.-C."/>
            <person name="Deng Y."/>
            <person name="Song C.-C."/>
            <person name="Kang G.-B."/>
            <person name="Dong Y."/>
            <person name="Wang Y."/>
            <person name="Gao F."/>
            <person name="Huang H."/>
        </authorList>
    </citation>
    <scope>NUCLEOTIDE SEQUENCE [LARGE SCALE GENOMIC DNA]</scope>
    <source>
        <strain evidence="3 4">TJR01</strain>
    </source>
</reference>
<feature type="chain" id="PRO_5041864638" description="Lipoprotein" evidence="1">
    <location>
        <begin position="22"/>
        <end position="296"/>
    </location>
</feature>
<organism evidence="2 5">
    <name type="scientific">Acinetobacter haemolyticus</name>
    <dbReference type="NCBI Taxonomy" id="29430"/>
    <lineage>
        <taxon>Bacteria</taxon>
        <taxon>Pseudomonadati</taxon>
        <taxon>Pseudomonadota</taxon>
        <taxon>Gammaproteobacteria</taxon>
        <taxon>Moraxellales</taxon>
        <taxon>Moraxellaceae</taxon>
        <taxon>Acinetobacter</taxon>
    </lineage>
</organism>
<accession>A0A1L6KKZ1</accession>
<dbReference type="OrthoDB" id="6687821at2"/>
<dbReference type="PROSITE" id="PS51257">
    <property type="entry name" value="PROKAR_LIPOPROTEIN"/>
    <property type="match status" value="1"/>
</dbReference>
<gene>
    <name evidence="3" type="ORF">AHTJR_04900</name>
    <name evidence="2" type="ORF">GPS52_00260</name>
</gene>
<evidence type="ECO:0008006" key="6">
    <source>
        <dbReference type="Google" id="ProtNLM"/>
    </source>
</evidence>
<reference evidence="2 5" key="2">
    <citation type="submission" date="2019-12" db="EMBL/GenBank/DDBJ databases">
        <title>Acinetobacter haemolyticus comparative genomics.</title>
        <authorList>
            <person name="Castro-Jaimes S."/>
            <person name="Bello-Lopez E."/>
            <person name="Velazquez-Acosta C."/>
            <person name="Volkow-Fernandez P."/>
            <person name="Lozano-Zarain P."/>
            <person name="Castillo Ramirez S."/>
            <person name="Cevallos M.A."/>
        </authorList>
    </citation>
    <scope>NUCLEOTIDE SEQUENCE [LARGE SCALE GENOMIC DNA]</scope>
    <source>
        <strain evidence="2 5">AN10</strain>
    </source>
</reference>
<proteinExistence type="predicted"/>
<evidence type="ECO:0000313" key="3">
    <source>
        <dbReference type="EMBL" id="QBQ15647.1"/>
    </source>
</evidence>